<name>A0A0A2XKB8_9PAST</name>
<accession>A0A0A2XKB8</accession>
<comment type="subcellular location">
    <subcellularLocation>
        <location evidence="1">Membrane</location>
        <topology evidence="1">Multi-pass membrane protein</topology>
    </subcellularLocation>
</comment>
<evidence type="ECO:0000256" key="3">
    <source>
        <dbReference type="ARBA" id="ARBA00022692"/>
    </source>
</evidence>
<dbReference type="PANTHER" id="PTHR30028:SF0">
    <property type="entry name" value="PROTEIN ALUMINUM SENSITIVE 3"/>
    <property type="match status" value="1"/>
</dbReference>
<feature type="transmembrane region" description="Helical" evidence="6">
    <location>
        <begin position="95"/>
        <end position="114"/>
    </location>
</feature>
<dbReference type="InterPro" id="IPR005226">
    <property type="entry name" value="UPF0014_fam"/>
</dbReference>
<keyword evidence="4 6" id="KW-1133">Transmembrane helix</keyword>
<organism evidence="7 8">
    <name type="scientific">Gallibacterium genomosp. 2</name>
    <dbReference type="NCBI Taxonomy" id="155517"/>
    <lineage>
        <taxon>Bacteria</taxon>
        <taxon>Pseudomonadati</taxon>
        <taxon>Pseudomonadota</taxon>
        <taxon>Gammaproteobacteria</taxon>
        <taxon>Pasteurellales</taxon>
        <taxon>Pasteurellaceae</taxon>
        <taxon>Gallibacterium</taxon>
    </lineage>
</organism>
<dbReference type="GO" id="GO:0005886">
    <property type="term" value="C:plasma membrane"/>
    <property type="evidence" value="ECO:0007669"/>
    <property type="project" value="TreeGrafter"/>
</dbReference>
<keyword evidence="8" id="KW-1185">Reference proteome</keyword>
<dbReference type="EMBL" id="JPXY01000019">
    <property type="protein sequence ID" value="KGQ32791.1"/>
    <property type="molecule type" value="Genomic_DNA"/>
</dbReference>
<protein>
    <submittedName>
        <fullName evidence="7">Amino acid ABC transporter permease</fullName>
    </submittedName>
</protein>
<gene>
    <name evidence="7" type="ORF">P375_04745</name>
</gene>
<evidence type="ECO:0000313" key="8">
    <source>
        <dbReference type="Proteomes" id="UP000030418"/>
    </source>
</evidence>
<evidence type="ECO:0000313" key="7">
    <source>
        <dbReference type="EMBL" id="KGQ32791.1"/>
    </source>
</evidence>
<comment type="caution">
    <text evidence="7">The sequence shown here is derived from an EMBL/GenBank/DDBJ whole genome shotgun (WGS) entry which is preliminary data.</text>
</comment>
<dbReference type="AlphaFoldDB" id="A0A0A2XKB8"/>
<comment type="similarity">
    <text evidence="2">Belongs to the UPF0014 family.</text>
</comment>
<evidence type="ECO:0000256" key="2">
    <source>
        <dbReference type="ARBA" id="ARBA00005268"/>
    </source>
</evidence>
<feature type="transmembrane region" description="Helical" evidence="6">
    <location>
        <begin position="37"/>
        <end position="59"/>
    </location>
</feature>
<evidence type="ECO:0000256" key="4">
    <source>
        <dbReference type="ARBA" id="ARBA00022989"/>
    </source>
</evidence>
<proteinExistence type="inferred from homology"/>
<sequence length="257" mass="28604">MNNIAEIQLFNFCLVYLLLLIVLFIMKKCEINQSKLLFVASIRMTLQLIIAGFVLTYIFQNPHPIFTILYLLAMIIFAVHRVLSKNPNLNHRFKLAIIGSISFSGLAVLAFFILVVVKEDFFHPQYVIPLSGMIMGNAMTGVNLGVKTFRESLQSERSRIEALLNFGVTPQKILTPFVNQALESALLPTLNSMVGMGIVALPGLMTGQILSGTLPNTAILYQISIMIAICTAVCLSVFGSLYFGYRSLYNKDQQITL</sequence>
<feature type="transmembrane region" description="Helical" evidence="6">
    <location>
        <begin position="219"/>
        <end position="245"/>
    </location>
</feature>
<dbReference type="PANTHER" id="PTHR30028">
    <property type="entry name" value="UPF0014 INNER MEMBRANE PROTEIN YBBM-RELATED"/>
    <property type="match status" value="1"/>
</dbReference>
<feature type="transmembrane region" description="Helical" evidence="6">
    <location>
        <begin position="65"/>
        <end position="83"/>
    </location>
</feature>
<dbReference type="RefSeq" id="WP_013746175.1">
    <property type="nucleotide sequence ID" value="NZ_JPXY01000019.1"/>
</dbReference>
<dbReference type="Pfam" id="PF03649">
    <property type="entry name" value="UPF0014"/>
    <property type="match status" value="1"/>
</dbReference>
<feature type="transmembrane region" description="Helical" evidence="6">
    <location>
        <begin position="185"/>
        <end position="207"/>
    </location>
</feature>
<feature type="transmembrane region" description="Helical" evidence="6">
    <location>
        <begin position="126"/>
        <end position="146"/>
    </location>
</feature>
<keyword evidence="3 6" id="KW-0812">Transmembrane</keyword>
<dbReference type="Proteomes" id="UP000030418">
    <property type="component" value="Unassembled WGS sequence"/>
</dbReference>
<evidence type="ECO:0000256" key="5">
    <source>
        <dbReference type="ARBA" id="ARBA00023136"/>
    </source>
</evidence>
<feature type="transmembrane region" description="Helical" evidence="6">
    <location>
        <begin position="6"/>
        <end position="25"/>
    </location>
</feature>
<keyword evidence="5 6" id="KW-0472">Membrane</keyword>
<reference evidence="7 8" key="1">
    <citation type="submission" date="2014-08" db="EMBL/GenBank/DDBJ databases">
        <title>Chaperone-usher fimbriae in a diverse selection of Gallibacterium genomes.</title>
        <authorList>
            <person name="Kudirkiene E."/>
            <person name="Bager R.J."/>
            <person name="Johnson T.J."/>
            <person name="Bojesen A.M."/>
        </authorList>
    </citation>
    <scope>NUCLEOTIDE SEQUENCE [LARGE SCALE GENOMIC DNA]</scope>
    <source>
        <strain evidence="7 8">CCM5976</strain>
    </source>
</reference>
<evidence type="ECO:0000256" key="1">
    <source>
        <dbReference type="ARBA" id="ARBA00004141"/>
    </source>
</evidence>
<evidence type="ECO:0000256" key="6">
    <source>
        <dbReference type="SAM" id="Phobius"/>
    </source>
</evidence>